<comment type="similarity">
    <text evidence="2">Belongs to the TrbI/VirB10 family.</text>
</comment>
<comment type="caution">
    <text evidence="8">The sequence shown here is derived from an EMBL/GenBank/DDBJ whole genome shotgun (WGS) entry which is preliminary data.</text>
</comment>
<evidence type="ECO:0000256" key="3">
    <source>
        <dbReference type="ARBA" id="ARBA00022692"/>
    </source>
</evidence>
<keyword evidence="4 7" id="KW-1133">Transmembrane helix</keyword>
<dbReference type="EMBL" id="SHMF01000002">
    <property type="protein sequence ID" value="TAA35887.1"/>
    <property type="molecule type" value="Genomic_DNA"/>
</dbReference>
<evidence type="ECO:0000256" key="5">
    <source>
        <dbReference type="ARBA" id="ARBA00023136"/>
    </source>
</evidence>
<dbReference type="GO" id="GO:0016020">
    <property type="term" value="C:membrane"/>
    <property type="evidence" value="ECO:0007669"/>
    <property type="project" value="UniProtKB-SubCell"/>
</dbReference>
<dbReference type="RefSeq" id="WP_130523476.1">
    <property type="nucleotide sequence ID" value="NZ_SHLZ01000004.1"/>
</dbReference>
<evidence type="ECO:0000256" key="1">
    <source>
        <dbReference type="ARBA" id="ARBA00004167"/>
    </source>
</evidence>
<gene>
    <name evidence="8" type="ORF">EA656_09500</name>
</gene>
<feature type="region of interest" description="Disordered" evidence="6">
    <location>
        <begin position="83"/>
        <end position="144"/>
    </location>
</feature>
<dbReference type="Proteomes" id="UP000292087">
    <property type="component" value="Unassembled WGS sequence"/>
</dbReference>
<evidence type="ECO:0000313" key="8">
    <source>
        <dbReference type="EMBL" id="TAA35887.1"/>
    </source>
</evidence>
<name>A0A4Q8LV07_9GAMM</name>
<sequence>MNQNNQPENEAPGEGRGGAGHNPYYGRVDDSAADLDAGAPQLRDEESQRVNRKALIFLGAIVVLVILMGLMLLAKMRSDDAPQAKAPREEKPFVPDAPNKVPGPPLPTESQQTAAAPPVPLEQSAAPLPPVALATRPDDRSRGPSLLERRISAAGGVGASSAGGDAGDPAIAAAYARRDQMMQAQQKLQNPGAGTNGDPTELQRAPTTLASYLRKPDTLLLRGAYLRCVLETHIVTDVPGFTSCVLTEPVYSVNGKRLLLPKGSKLSGTYGGSVNGPRVAVVWDRITTPTGLDVTMSSPGVDNLGGAGHPGDYDAHWASRIASSLMISMLADAFKYAAAENGPETNTVSASGTIVSQPYESATARTMERLANRAADEAMNRPPTVTINQGTVLNVYVARDVDFSAVLQ</sequence>
<reference evidence="8 9" key="1">
    <citation type="submission" date="2019-02" db="EMBL/GenBank/DDBJ databases">
        <title>WGS of Pseudoxanthomonas species novum from clinical isolates.</title>
        <authorList>
            <person name="Bernier A.-M."/>
            <person name="Bernard K."/>
            <person name="Vachon A."/>
        </authorList>
    </citation>
    <scope>NUCLEOTIDE SEQUENCE [LARGE SCALE GENOMIC DNA]</scope>
    <source>
        <strain evidence="8 9">NML140781</strain>
    </source>
</reference>
<evidence type="ECO:0000256" key="7">
    <source>
        <dbReference type="SAM" id="Phobius"/>
    </source>
</evidence>
<keyword evidence="5 7" id="KW-0472">Membrane</keyword>
<dbReference type="Gene3D" id="2.40.128.260">
    <property type="entry name" value="Type IV secretion system, VirB10/TraB/TrbI"/>
    <property type="match status" value="1"/>
</dbReference>
<evidence type="ECO:0000313" key="9">
    <source>
        <dbReference type="Proteomes" id="UP000292087"/>
    </source>
</evidence>
<dbReference type="InterPro" id="IPR042217">
    <property type="entry name" value="T4SS_VirB10/TrbI"/>
</dbReference>
<dbReference type="InterPro" id="IPR005498">
    <property type="entry name" value="T4SS_VirB10/TraB/TrbI"/>
</dbReference>
<proteinExistence type="inferred from homology"/>
<feature type="transmembrane region" description="Helical" evidence="7">
    <location>
        <begin position="54"/>
        <end position="74"/>
    </location>
</feature>
<evidence type="ECO:0000256" key="4">
    <source>
        <dbReference type="ARBA" id="ARBA00022989"/>
    </source>
</evidence>
<feature type="compositionally biased region" description="Basic and acidic residues" evidence="6">
    <location>
        <begin position="83"/>
        <end position="93"/>
    </location>
</feature>
<dbReference type="CDD" id="cd16429">
    <property type="entry name" value="VirB10"/>
    <property type="match status" value="1"/>
</dbReference>
<evidence type="ECO:0000256" key="2">
    <source>
        <dbReference type="ARBA" id="ARBA00010265"/>
    </source>
</evidence>
<dbReference type="AlphaFoldDB" id="A0A4Q8LV07"/>
<protein>
    <submittedName>
        <fullName evidence="8">Secretion protein</fullName>
    </submittedName>
</protein>
<feature type="region of interest" description="Disordered" evidence="6">
    <location>
        <begin position="1"/>
        <end position="47"/>
    </location>
</feature>
<comment type="subcellular location">
    <subcellularLocation>
        <location evidence="1">Membrane</location>
        <topology evidence="1">Single-pass membrane protein</topology>
    </subcellularLocation>
</comment>
<dbReference type="Pfam" id="PF03743">
    <property type="entry name" value="TrbI"/>
    <property type="match status" value="1"/>
</dbReference>
<keyword evidence="3 7" id="KW-0812">Transmembrane</keyword>
<organism evidence="8 9">
    <name type="scientific">Pseudoxanthomonas winnipegensis</name>
    <dbReference type="NCBI Taxonomy" id="2480810"/>
    <lineage>
        <taxon>Bacteria</taxon>
        <taxon>Pseudomonadati</taxon>
        <taxon>Pseudomonadota</taxon>
        <taxon>Gammaproteobacteria</taxon>
        <taxon>Lysobacterales</taxon>
        <taxon>Lysobacteraceae</taxon>
        <taxon>Pseudoxanthomonas</taxon>
    </lineage>
</organism>
<evidence type="ECO:0000256" key="6">
    <source>
        <dbReference type="SAM" id="MobiDB-lite"/>
    </source>
</evidence>
<accession>A0A4Q8LV07</accession>